<protein>
    <submittedName>
        <fullName evidence="3">ATP-grasp domain-containing protein</fullName>
    </submittedName>
</protein>
<dbReference type="PANTHER" id="PTHR21621">
    <property type="entry name" value="RIBOSOMAL PROTEIN S6 MODIFICATION PROTEIN"/>
    <property type="match status" value="1"/>
</dbReference>
<dbReference type="Gene3D" id="3.30.1490.20">
    <property type="entry name" value="ATP-grasp fold, A domain"/>
    <property type="match status" value="1"/>
</dbReference>
<dbReference type="GO" id="GO:0005737">
    <property type="term" value="C:cytoplasm"/>
    <property type="evidence" value="ECO:0007669"/>
    <property type="project" value="TreeGrafter"/>
</dbReference>
<organism evidence="3 4">
    <name type="scientific">Nocardioides jishulii</name>
    <dbReference type="NCBI Taxonomy" id="2575440"/>
    <lineage>
        <taxon>Bacteria</taxon>
        <taxon>Bacillati</taxon>
        <taxon>Actinomycetota</taxon>
        <taxon>Actinomycetes</taxon>
        <taxon>Propionibacteriales</taxon>
        <taxon>Nocardioidaceae</taxon>
        <taxon>Nocardioides</taxon>
    </lineage>
</organism>
<dbReference type="RefSeq" id="WP_137065458.1">
    <property type="nucleotide sequence ID" value="NZ_CP040748.1"/>
</dbReference>
<dbReference type="PROSITE" id="PS50975">
    <property type="entry name" value="ATP_GRASP"/>
    <property type="match status" value="1"/>
</dbReference>
<proteinExistence type="predicted"/>
<gene>
    <name evidence="3" type="ORF">FC770_07165</name>
</gene>
<dbReference type="GO" id="GO:0043774">
    <property type="term" value="F:coenzyme F420-2 alpha-glutamyl ligase activity"/>
    <property type="evidence" value="ECO:0007669"/>
    <property type="project" value="TreeGrafter"/>
</dbReference>
<dbReference type="Proteomes" id="UP000307808">
    <property type="component" value="Unassembled WGS sequence"/>
</dbReference>
<dbReference type="EMBL" id="SZPY01000002">
    <property type="protein sequence ID" value="TKI62189.1"/>
    <property type="molecule type" value="Genomic_DNA"/>
</dbReference>
<dbReference type="Gene3D" id="3.40.50.20">
    <property type="match status" value="1"/>
</dbReference>
<dbReference type="Pfam" id="PF02655">
    <property type="entry name" value="ATP-grasp_3"/>
    <property type="match status" value="1"/>
</dbReference>
<dbReference type="InterPro" id="IPR013815">
    <property type="entry name" value="ATP_grasp_subdomain_1"/>
</dbReference>
<dbReference type="PANTHER" id="PTHR21621:SF2">
    <property type="entry name" value="COENZYME GAMMA-F420-2:ALPHA-L-GLUTAMATE LIGASE"/>
    <property type="match status" value="1"/>
</dbReference>
<dbReference type="InterPro" id="IPR003806">
    <property type="entry name" value="ATP-grasp_PylC-type"/>
</dbReference>
<evidence type="ECO:0000256" key="1">
    <source>
        <dbReference type="PROSITE-ProRule" id="PRU00409"/>
    </source>
</evidence>
<comment type="caution">
    <text evidence="3">The sequence shown here is derived from an EMBL/GenBank/DDBJ whole genome shotgun (WGS) entry which is preliminary data.</text>
</comment>
<dbReference type="OrthoDB" id="4423634at2"/>
<sequence length="301" mass="31663">MGDAAQRSTIVVTGAGGPAGRTLGAQLTQVADSRRLRVLGVDMTPREVTGYESVEAVPAAADPAYDRAMLALIARHAPDLVVPTVADELPRMAVLTASAGLGNQVVLSAPGPAAIAADKLLTMWALAREGIPVPKHAGADEFTSAPEALSWAGGPVVVKPRVARGGRGVHVVEDPHDEVWERLDGSWIVQAFAPRTEYSPQLYRSPGSGRTTVVVLEKTGRKEGRVGNATTVRRLGDRDAPDVAALAESVVQSLDLVGPVDMDVRRLSDGTPVVLEVNSRFGAVSAHAPELLDHVLADWPR</sequence>
<evidence type="ECO:0000313" key="3">
    <source>
        <dbReference type="EMBL" id="TKI62189.1"/>
    </source>
</evidence>
<accession>A0A4U2YLU2</accession>
<keyword evidence="1" id="KW-0067">ATP-binding</keyword>
<evidence type="ECO:0000313" key="4">
    <source>
        <dbReference type="Proteomes" id="UP000307808"/>
    </source>
</evidence>
<dbReference type="InterPro" id="IPR011761">
    <property type="entry name" value="ATP-grasp"/>
</dbReference>
<name>A0A4U2YLU2_9ACTN</name>
<evidence type="ECO:0000259" key="2">
    <source>
        <dbReference type="PROSITE" id="PS50975"/>
    </source>
</evidence>
<dbReference type="SUPFAM" id="SSF56059">
    <property type="entry name" value="Glutathione synthetase ATP-binding domain-like"/>
    <property type="match status" value="1"/>
</dbReference>
<dbReference type="GO" id="GO:0005524">
    <property type="term" value="F:ATP binding"/>
    <property type="evidence" value="ECO:0007669"/>
    <property type="project" value="UniProtKB-UniRule"/>
</dbReference>
<dbReference type="AlphaFoldDB" id="A0A4U2YLU2"/>
<dbReference type="GO" id="GO:0046872">
    <property type="term" value="F:metal ion binding"/>
    <property type="evidence" value="ECO:0007669"/>
    <property type="project" value="InterPro"/>
</dbReference>
<feature type="domain" description="ATP-grasp" evidence="2">
    <location>
        <begin position="123"/>
        <end position="300"/>
    </location>
</feature>
<reference evidence="3 4" key="1">
    <citation type="submission" date="2019-04" db="EMBL/GenBank/DDBJ databases">
        <authorList>
            <person name="Dong K."/>
        </authorList>
    </citation>
    <scope>NUCLEOTIDE SEQUENCE [LARGE SCALE GENOMIC DNA]</scope>
    <source>
        <strain evidence="4">dk3543</strain>
    </source>
</reference>
<keyword evidence="1" id="KW-0547">Nucleotide-binding</keyword>
<keyword evidence="4" id="KW-1185">Reference proteome</keyword>
<dbReference type="Gene3D" id="3.30.470.20">
    <property type="entry name" value="ATP-grasp fold, B domain"/>
    <property type="match status" value="1"/>
</dbReference>